<reference evidence="9 10" key="1">
    <citation type="submission" date="2019-03" db="EMBL/GenBank/DDBJ databases">
        <title>Genomic Encyclopedia of Type Strains, Phase III (KMG-III): the genomes of soil and plant-associated and newly described type strains.</title>
        <authorList>
            <person name="Whitman W."/>
        </authorList>
    </citation>
    <scope>NUCLEOTIDE SEQUENCE [LARGE SCALE GENOMIC DNA]</scope>
    <source>
        <strain evidence="9 10">CECT 7378</strain>
    </source>
</reference>
<evidence type="ECO:0000256" key="4">
    <source>
        <dbReference type="ARBA" id="ARBA00022764"/>
    </source>
</evidence>
<evidence type="ECO:0000313" key="10">
    <source>
        <dbReference type="Proteomes" id="UP000294656"/>
    </source>
</evidence>
<gene>
    <name evidence="9" type="ORF">DFP79_0425</name>
</gene>
<proteinExistence type="predicted"/>
<dbReference type="GO" id="GO:0005507">
    <property type="term" value="F:copper ion binding"/>
    <property type="evidence" value="ECO:0007669"/>
    <property type="project" value="InterPro"/>
</dbReference>
<keyword evidence="5" id="KW-0249">Electron transport</keyword>
<dbReference type="GO" id="GO:0042597">
    <property type="term" value="C:periplasmic space"/>
    <property type="evidence" value="ECO:0007669"/>
    <property type="project" value="UniProtKB-SubCell"/>
</dbReference>
<dbReference type="Pfam" id="PF00127">
    <property type="entry name" value="Copper-bind"/>
    <property type="match status" value="1"/>
</dbReference>
<dbReference type="GO" id="GO:0009055">
    <property type="term" value="F:electron transfer activity"/>
    <property type="evidence" value="ECO:0007669"/>
    <property type="project" value="InterPro"/>
</dbReference>
<feature type="binding site" evidence="7">
    <location>
        <position position="108"/>
    </location>
    <ligand>
        <name>Cu cation</name>
        <dbReference type="ChEBI" id="CHEBI:23378"/>
    </ligand>
</feature>
<evidence type="ECO:0000313" key="9">
    <source>
        <dbReference type="EMBL" id="TDO99443.1"/>
    </source>
</evidence>
<keyword evidence="2" id="KW-0813">Transport</keyword>
<sequence length="150" mass="16750">MYFRCITKAVIVAFGVVLSTLSVAEEIKIEMLNYGKDGGMVFQPSFVKAEVGDVITFVPTHAGHYAQSYITPTEQSGWKTKMNEPFSLELSHEGLHLYYCPPHLMMGMVGMIQVGQPTNLELVKTKVGRLKSKVALKPERVDALMQQIQE</sequence>
<evidence type="ECO:0000256" key="2">
    <source>
        <dbReference type="ARBA" id="ARBA00022448"/>
    </source>
</evidence>
<dbReference type="InterPro" id="IPR000923">
    <property type="entry name" value="BlueCu_1"/>
</dbReference>
<keyword evidence="4" id="KW-0574">Periplasm</keyword>
<feature type="binding site" evidence="7">
    <location>
        <position position="64"/>
    </location>
    <ligand>
        <name>Cu cation</name>
        <dbReference type="ChEBI" id="CHEBI:23378"/>
    </ligand>
</feature>
<dbReference type="InterPro" id="IPR008972">
    <property type="entry name" value="Cupredoxin"/>
</dbReference>
<comment type="caution">
    <text evidence="9">The sequence shown here is derived from an EMBL/GenBank/DDBJ whole genome shotgun (WGS) entry which is preliminary data.</text>
</comment>
<dbReference type="InterPro" id="IPR002386">
    <property type="entry name" value="Amicyanin/Pseudoazurin"/>
</dbReference>
<evidence type="ECO:0000256" key="1">
    <source>
        <dbReference type="ARBA" id="ARBA00004418"/>
    </source>
</evidence>
<dbReference type="Proteomes" id="UP000294656">
    <property type="component" value="Unassembled WGS sequence"/>
</dbReference>
<keyword evidence="10" id="KW-1185">Reference proteome</keyword>
<dbReference type="PRINTS" id="PR00155">
    <property type="entry name" value="AMICYANIN"/>
</dbReference>
<evidence type="ECO:0000256" key="7">
    <source>
        <dbReference type="PIRSR" id="PIRSR602386-1"/>
    </source>
</evidence>
<evidence type="ECO:0000256" key="5">
    <source>
        <dbReference type="ARBA" id="ARBA00022982"/>
    </source>
</evidence>
<protein>
    <submittedName>
        <fullName evidence="9">Pseudoazurin</fullName>
    </submittedName>
</protein>
<keyword evidence="6 7" id="KW-0186">Copper</keyword>
<comment type="subcellular location">
    <subcellularLocation>
        <location evidence="1">Periplasm</location>
    </subcellularLocation>
</comment>
<accession>A0A4R6MD20</accession>
<dbReference type="Gene3D" id="2.60.40.420">
    <property type="entry name" value="Cupredoxins - blue copper proteins"/>
    <property type="match status" value="1"/>
</dbReference>
<name>A0A4R6MD20_9GAMM</name>
<feature type="binding site" evidence="7">
    <location>
        <position position="103"/>
    </location>
    <ligand>
        <name>Cu cation</name>
        <dbReference type="ChEBI" id="CHEBI:23378"/>
    </ligand>
</feature>
<evidence type="ECO:0000256" key="3">
    <source>
        <dbReference type="ARBA" id="ARBA00022723"/>
    </source>
</evidence>
<dbReference type="AlphaFoldDB" id="A0A4R6MD20"/>
<keyword evidence="3 7" id="KW-0479">Metal-binding</keyword>
<dbReference type="EMBL" id="SNXC01000009">
    <property type="protein sequence ID" value="TDO99443.1"/>
    <property type="molecule type" value="Genomic_DNA"/>
</dbReference>
<feature type="binding site" evidence="7">
    <location>
        <position position="100"/>
    </location>
    <ligand>
        <name>Cu cation</name>
        <dbReference type="ChEBI" id="CHEBI:23378"/>
    </ligand>
</feature>
<evidence type="ECO:0000256" key="6">
    <source>
        <dbReference type="ARBA" id="ARBA00023008"/>
    </source>
</evidence>
<dbReference type="SUPFAM" id="SSF49503">
    <property type="entry name" value="Cupredoxins"/>
    <property type="match status" value="1"/>
</dbReference>
<evidence type="ECO:0000259" key="8">
    <source>
        <dbReference type="Pfam" id="PF00127"/>
    </source>
</evidence>
<comment type="cofactor">
    <cofactor evidence="7">
        <name>Cu cation</name>
        <dbReference type="ChEBI" id="CHEBI:23378"/>
    </cofactor>
    <text evidence="7">Binds 1 copper ion per subunit.</text>
</comment>
<feature type="domain" description="Blue (type 1) copper" evidence="8">
    <location>
        <begin position="30"/>
        <end position="114"/>
    </location>
</feature>
<dbReference type="RefSeq" id="WP_243730173.1">
    <property type="nucleotide sequence ID" value="NZ_SNXC01000009.1"/>
</dbReference>
<organism evidence="9 10">
    <name type="scientific">Marinomonas balearica</name>
    <dbReference type="NCBI Taxonomy" id="491947"/>
    <lineage>
        <taxon>Bacteria</taxon>
        <taxon>Pseudomonadati</taxon>
        <taxon>Pseudomonadota</taxon>
        <taxon>Gammaproteobacteria</taxon>
        <taxon>Oceanospirillales</taxon>
        <taxon>Oceanospirillaceae</taxon>
        <taxon>Marinomonas</taxon>
    </lineage>
</organism>